<reference evidence="3" key="1">
    <citation type="journal article" date="2020" name="Antimicrob. Agents Chemother.">
        <title>The novel macrolide resistance genes mef(D), msr(F) and msr(H) are present on resistance islands in Macrococcus canis, Macrococcus caseolyticus and Staphylococcus aureus.</title>
        <authorList>
            <person name="Schwendener S."/>
            <person name="Dona V."/>
            <person name="Perreten V."/>
        </authorList>
    </citation>
    <scope>NUCLEOTIDE SEQUENCE</scope>
    <source>
        <strain evidence="3">Epi0076A</strain>
    </source>
</reference>
<proteinExistence type="predicted"/>
<dbReference type="Pfam" id="PF07510">
    <property type="entry name" value="GmrSD_C"/>
    <property type="match status" value="1"/>
</dbReference>
<dbReference type="PANTHER" id="PTHR35149">
    <property type="entry name" value="SLL5132 PROTEIN"/>
    <property type="match status" value="1"/>
</dbReference>
<feature type="domain" description="GmrSD restriction endonucleases C-terminal" evidence="2">
    <location>
        <begin position="443"/>
        <end position="548"/>
    </location>
</feature>
<accession>A0A6G7EV16</accession>
<evidence type="ECO:0000313" key="3">
    <source>
        <dbReference type="EMBL" id="QHW12324.1"/>
    </source>
</evidence>
<dbReference type="InterPro" id="IPR004919">
    <property type="entry name" value="GmrSD_N"/>
</dbReference>
<dbReference type="InterPro" id="IPR011089">
    <property type="entry name" value="GmrSD_C"/>
</dbReference>
<feature type="domain" description="GmrSD restriction endonucleases N-terminal" evidence="1">
    <location>
        <begin position="12"/>
        <end position="240"/>
    </location>
</feature>
<organism evidence="3">
    <name type="scientific">Macrococcoides canis</name>
    <dbReference type="NCBI Taxonomy" id="1855823"/>
    <lineage>
        <taxon>Bacteria</taxon>
        <taxon>Bacillati</taxon>
        <taxon>Bacillota</taxon>
        <taxon>Bacilli</taxon>
        <taxon>Bacillales</taxon>
        <taxon>Staphylococcaceae</taxon>
        <taxon>Macrococcoides</taxon>
    </lineage>
</organism>
<dbReference type="Pfam" id="PF03235">
    <property type="entry name" value="GmrSD_N"/>
    <property type="match status" value="1"/>
</dbReference>
<dbReference type="Proteomes" id="UP000501122">
    <property type="component" value="Chromosome"/>
</dbReference>
<dbReference type="AlphaFoldDB" id="A0A6G7EV16"/>
<evidence type="ECO:0000259" key="1">
    <source>
        <dbReference type="Pfam" id="PF03235"/>
    </source>
</evidence>
<evidence type="ECO:0000313" key="4">
    <source>
        <dbReference type="EMBL" id="QIH77403.1"/>
    </source>
</evidence>
<protein>
    <submittedName>
        <fullName evidence="3">DUF262 domain-containing protein</fullName>
    </submittedName>
</protein>
<name>A0A6G7EV16_9STAP</name>
<dbReference type="EMBL" id="CP047363">
    <property type="protein sequence ID" value="QIH77403.1"/>
    <property type="molecule type" value="Genomic_DNA"/>
</dbReference>
<dbReference type="RefSeq" id="WP_164952944.1">
    <property type="nucleotide sequence ID" value="NZ_CP047363.1"/>
</dbReference>
<sequence>MATSIEVNKQSVKELLESGKKNPFVIPEYQRPYAWKEEHIVTLFNDLKEFAENQQMTDDEDGSYFLGTIVSFENENGEQEIIDGQQRLTSLFLLLRAIYSKLQKNDTQSKEEKNFIGQIEPTIWKQDKMTGSVDYSKVLMSSKVMNNEGNMILNNILETGIADEKNKDNYSQNYLTFVELIEKLSQEKPMFIYEFIYSVLHRAIMLPIKADNQETALTIFSTLNDRGLPLSDADIFKAKIYNKLDQSAKEVFIKRWQDIELKAENCNESMQQLFYYYMFYLRAKEKDLKSTTPGLRKYYSQNKFERLFDENLLDMLSTVLNLWEVVKNRVEIEDESWTKNKNILKALDILTYYPNEFWKYPMIIYYLEHKDKENFESNFLIFLNKLIAELLTKYIITPTINAVKSDIVKLDVEIIGNEHPEFNFKEVNMDDVKKALKVPHRNVLRMLLMILAYNRQDELLHDKWEIEHIFPQNWHPNYHQDTNKEEIKQAIEFIGNKVPFEKKLNISASNGYFDKKKEFYRKSEYEIVRELSNHNASDWRLDDVRERTIRVIDELVKTFNDWNQYDTSKPSQEDMERILEYKEKGWI</sequence>
<dbReference type="PANTHER" id="PTHR35149:SF2">
    <property type="entry name" value="DUF262 DOMAIN-CONTAINING PROTEIN"/>
    <property type="match status" value="1"/>
</dbReference>
<dbReference type="EMBL" id="MN728681">
    <property type="protein sequence ID" value="QHW12324.1"/>
    <property type="molecule type" value="Genomic_DNA"/>
</dbReference>
<gene>
    <name evidence="3" type="ORF">0076A_00037</name>
    <name evidence="4" type="ORF">GTN30_01815</name>
</gene>
<evidence type="ECO:0000259" key="2">
    <source>
        <dbReference type="Pfam" id="PF07510"/>
    </source>
</evidence>